<comment type="caution">
    <text evidence="1">The sequence shown here is derived from an EMBL/GenBank/DDBJ whole genome shotgun (WGS) entry which is preliminary data.</text>
</comment>
<dbReference type="Proteomes" id="UP000749559">
    <property type="component" value="Unassembled WGS sequence"/>
</dbReference>
<evidence type="ECO:0000313" key="1">
    <source>
        <dbReference type="EMBL" id="CAH1802920.1"/>
    </source>
</evidence>
<sequence>IGPSSTLFRTTFGSLLSITPGFSTLGADSFALFSGSFSFVLSDLLGKGFSGTFGFVEHTFFFSGCFADNLFSETLPTLGRVFSGIELFFSELFFSGLSEPFFSELFPIKFLSGVFLDVDLLESSLFFSSLPE</sequence>
<accession>A0A8J1XW18</accession>
<evidence type="ECO:0000313" key="2">
    <source>
        <dbReference type="Proteomes" id="UP000749559"/>
    </source>
</evidence>
<organism evidence="1 2">
    <name type="scientific">Owenia fusiformis</name>
    <name type="common">Polychaete worm</name>
    <dbReference type="NCBI Taxonomy" id="6347"/>
    <lineage>
        <taxon>Eukaryota</taxon>
        <taxon>Metazoa</taxon>
        <taxon>Spiralia</taxon>
        <taxon>Lophotrochozoa</taxon>
        <taxon>Annelida</taxon>
        <taxon>Polychaeta</taxon>
        <taxon>Sedentaria</taxon>
        <taxon>Canalipalpata</taxon>
        <taxon>Sabellida</taxon>
        <taxon>Oweniida</taxon>
        <taxon>Oweniidae</taxon>
        <taxon>Owenia</taxon>
    </lineage>
</organism>
<reference evidence="1" key="1">
    <citation type="submission" date="2022-03" db="EMBL/GenBank/DDBJ databases">
        <authorList>
            <person name="Martin C."/>
        </authorList>
    </citation>
    <scope>NUCLEOTIDE SEQUENCE</scope>
</reference>
<dbReference type="AlphaFoldDB" id="A0A8J1XW18"/>
<protein>
    <submittedName>
        <fullName evidence="1">Uncharacterized protein</fullName>
    </submittedName>
</protein>
<proteinExistence type="predicted"/>
<feature type="non-terminal residue" evidence="1">
    <location>
        <position position="1"/>
    </location>
</feature>
<gene>
    <name evidence="1" type="ORF">OFUS_LOCUS26559</name>
</gene>
<dbReference type="EMBL" id="CAIIXF020000173">
    <property type="protein sequence ID" value="CAH1802920.1"/>
    <property type="molecule type" value="Genomic_DNA"/>
</dbReference>
<name>A0A8J1XW18_OWEFU</name>
<keyword evidence="2" id="KW-1185">Reference proteome</keyword>